<accession>A0A4R6EEU1</accession>
<sequence length="372" mass="38595">MARTPDRKAGLLADVRALAEQHLAPHAGAIDTEARYPAAALRALGAAGAFAAALPASQGGQDLDLAAQAAVIDAISAVCGCSGFLAWSQAAAAATVAFGDNPALQQALLPELADGRLGAGSGLSNALRHLAGLESLRLGARHSGEGYLISGVLPWISNIAPGHVFISAAALEDGGLLLFLARGNANGLALEPCPPLAGLNGSLTHTCRLAEVYVPAADVVAGPETSTALLLRLRGWLALSQTGLGLGIVDGCLHDIREAGHTQAELNRHLPEQEDTLAAALHSARERTRRLAAQFDDPAAYADVLRLRARSAELALRAATAALLHAGSRGYQLRHPAQRRLREAGFFAIVTPALKQLHKELAQLERGSRRAA</sequence>
<evidence type="ECO:0000313" key="2">
    <source>
        <dbReference type="EMBL" id="TDN56776.1"/>
    </source>
</evidence>
<dbReference type="Proteomes" id="UP000295129">
    <property type="component" value="Unassembled WGS sequence"/>
</dbReference>
<reference evidence="2 3" key="1">
    <citation type="submission" date="2019-03" db="EMBL/GenBank/DDBJ databases">
        <title>Genomic Encyclopedia of Type Strains, Phase IV (KMG-IV): sequencing the most valuable type-strain genomes for metagenomic binning, comparative biology and taxonomic classification.</title>
        <authorList>
            <person name="Goeker M."/>
        </authorList>
    </citation>
    <scope>NUCLEOTIDE SEQUENCE [LARGE SCALE GENOMIC DNA]</scope>
    <source>
        <strain evidence="2 3">DSM 12121</strain>
    </source>
</reference>
<proteinExistence type="predicted"/>
<organism evidence="2 3">
    <name type="scientific">Azoarcus indigens</name>
    <dbReference type="NCBI Taxonomy" id="29545"/>
    <lineage>
        <taxon>Bacteria</taxon>
        <taxon>Pseudomonadati</taxon>
        <taxon>Pseudomonadota</taxon>
        <taxon>Betaproteobacteria</taxon>
        <taxon>Rhodocyclales</taxon>
        <taxon>Zoogloeaceae</taxon>
        <taxon>Azoarcus</taxon>
    </lineage>
</organism>
<dbReference type="PANTHER" id="PTHR43884">
    <property type="entry name" value="ACYL-COA DEHYDROGENASE"/>
    <property type="match status" value="1"/>
</dbReference>
<dbReference type="InterPro" id="IPR046373">
    <property type="entry name" value="Acyl-CoA_Oxase/DH_mid-dom_sf"/>
</dbReference>
<dbReference type="Pfam" id="PF02771">
    <property type="entry name" value="Acyl-CoA_dh_N"/>
    <property type="match status" value="1"/>
</dbReference>
<dbReference type="InterPro" id="IPR036250">
    <property type="entry name" value="AcylCo_DH-like_C"/>
</dbReference>
<comment type="caution">
    <text evidence="2">The sequence shown here is derived from an EMBL/GenBank/DDBJ whole genome shotgun (WGS) entry which is preliminary data.</text>
</comment>
<dbReference type="GO" id="GO:0050660">
    <property type="term" value="F:flavin adenine dinucleotide binding"/>
    <property type="evidence" value="ECO:0007669"/>
    <property type="project" value="InterPro"/>
</dbReference>
<gene>
    <name evidence="2" type="ORF">C7389_101155</name>
</gene>
<evidence type="ECO:0000313" key="3">
    <source>
        <dbReference type="Proteomes" id="UP000295129"/>
    </source>
</evidence>
<keyword evidence="3" id="KW-1185">Reference proteome</keyword>
<dbReference type="PANTHER" id="PTHR43884:SF12">
    <property type="entry name" value="ISOVALERYL-COA DEHYDROGENASE, MITOCHONDRIAL-RELATED"/>
    <property type="match status" value="1"/>
</dbReference>
<dbReference type="InterPro" id="IPR013786">
    <property type="entry name" value="AcylCoA_DH/ox_N"/>
</dbReference>
<dbReference type="Gene3D" id="1.20.140.10">
    <property type="entry name" value="Butyryl-CoA Dehydrogenase, subunit A, domain 3"/>
    <property type="match status" value="1"/>
</dbReference>
<dbReference type="EMBL" id="SNVV01000001">
    <property type="protein sequence ID" value="TDN56776.1"/>
    <property type="molecule type" value="Genomic_DNA"/>
</dbReference>
<dbReference type="Gene3D" id="2.40.110.10">
    <property type="entry name" value="Butyryl-CoA Dehydrogenase, subunit A, domain 2"/>
    <property type="match status" value="1"/>
</dbReference>
<dbReference type="AlphaFoldDB" id="A0A4R6EEU1"/>
<dbReference type="Gene3D" id="1.10.540.10">
    <property type="entry name" value="Acyl-CoA dehydrogenase/oxidase, N-terminal domain"/>
    <property type="match status" value="1"/>
</dbReference>
<dbReference type="GO" id="GO:0003995">
    <property type="term" value="F:acyl-CoA dehydrogenase activity"/>
    <property type="evidence" value="ECO:0007669"/>
    <property type="project" value="TreeGrafter"/>
</dbReference>
<dbReference type="InterPro" id="IPR037069">
    <property type="entry name" value="AcylCoA_DH/ox_N_sf"/>
</dbReference>
<evidence type="ECO:0000259" key="1">
    <source>
        <dbReference type="Pfam" id="PF02771"/>
    </source>
</evidence>
<feature type="domain" description="Acyl-CoA dehydrogenase/oxidase N-terminal" evidence="1">
    <location>
        <begin position="11"/>
        <end position="115"/>
    </location>
</feature>
<name>A0A4R6EEU1_9RHOO</name>
<dbReference type="SUPFAM" id="SSF56645">
    <property type="entry name" value="Acyl-CoA dehydrogenase NM domain-like"/>
    <property type="match status" value="1"/>
</dbReference>
<dbReference type="OrthoDB" id="2564795at2"/>
<dbReference type="RefSeq" id="WP_133587393.1">
    <property type="nucleotide sequence ID" value="NZ_SNVV01000001.1"/>
</dbReference>
<dbReference type="InterPro" id="IPR009100">
    <property type="entry name" value="AcylCoA_DH/oxidase_NM_dom_sf"/>
</dbReference>
<protein>
    <recommendedName>
        <fullName evidence="1">Acyl-CoA dehydrogenase/oxidase N-terminal domain-containing protein</fullName>
    </recommendedName>
</protein>
<dbReference type="SUPFAM" id="SSF47203">
    <property type="entry name" value="Acyl-CoA dehydrogenase C-terminal domain-like"/>
    <property type="match status" value="1"/>
</dbReference>